<dbReference type="PANTHER" id="PTHR46383:SF1">
    <property type="entry name" value="ASPARTATE AMINOTRANSFERASE"/>
    <property type="match status" value="1"/>
</dbReference>
<keyword evidence="8" id="KW-1185">Reference proteome</keyword>
<dbReference type="VEuPathDB" id="CryptoDB:Vbra_8775"/>
<dbReference type="AlphaFoldDB" id="A0A0G4F437"/>
<dbReference type="STRING" id="1169540.A0A0G4F437"/>
<dbReference type="Gene3D" id="3.40.640.10">
    <property type="entry name" value="Type I PLP-dependent aspartate aminotransferase-like (Major domain)"/>
    <property type="match status" value="1"/>
</dbReference>
<proteinExistence type="inferred from homology"/>
<dbReference type="GO" id="GO:0030170">
    <property type="term" value="F:pyridoxal phosphate binding"/>
    <property type="evidence" value="ECO:0007669"/>
    <property type="project" value="InterPro"/>
</dbReference>
<dbReference type="GO" id="GO:0008483">
    <property type="term" value="F:transaminase activity"/>
    <property type="evidence" value="ECO:0007669"/>
    <property type="project" value="UniProtKB-KW"/>
</dbReference>
<dbReference type="InterPro" id="IPR015422">
    <property type="entry name" value="PyrdxlP-dep_Trfase_small"/>
</dbReference>
<accession>A0A0G4F437</accession>
<dbReference type="SUPFAM" id="SSF53383">
    <property type="entry name" value="PLP-dependent transferases"/>
    <property type="match status" value="1"/>
</dbReference>
<dbReference type="OrthoDB" id="2414662at2759"/>
<comment type="cofactor">
    <cofactor evidence="1">
        <name>pyridoxal 5'-phosphate</name>
        <dbReference type="ChEBI" id="CHEBI:597326"/>
    </cofactor>
</comment>
<dbReference type="InterPro" id="IPR015424">
    <property type="entry name" value="PyrdxlP-dep_Trfase"/>
</dbReference>
<dbReference type="InParanoid" id="A0A0G4F437"/>
<feature type="domain" description="Aminotransferase class I/classII large" evidence="6">
    <location>
        <begin position="39"/>
        <end position="400"/>
    </location>
</feature>
<gene>
    <name evidence="7" type="ORF">Vbra_8775</name>
</gene>
<sequence length="410" mass="45818">MPAVYSRPERTNRLGTETAYAVSLEASQLKAKGKTIYPFHIGDLNFSTPQVVIDAAKKSLDAGKTGYCPAAGIPELRKALAQRIGGDRGIEYTMENVSVQPGGKPVIGKFLLSVVEDGEEVLYPSPGYPIYESLIDYHGGVPKAYTYIDTGSEFKIDIDQIRSLITPKTKVLIYNNPSNPMGALSSPEEMQALADLCIQHDLWVLSDEPYFDIVYDDAKFEHRSIASLPGMQDRTVILYTFSKNYAMTGWRVGAAIGPKEVIDQITKLNTNMEACTSHFLQHASVECLEKRKQTDQFLFDMLAELKDRRDLLVKLVNEVPGFSCFTPPSTFYLCVKVTKAMDMLGFKNIEDFRRSILAETGVSFCTREHFGEAQSFDTDHYVRFAYSSASQETIKTALTVLKDYMTSKTQ</sequence>
<evidence type="ECO:0000256" key="5">
    <source>
        <dbReference type="ARBA" id="ARBA00022898"/>
    </source>
</evidence>
<evidence type="ECO:0000313" key="8">
    <source>
        <dbReference type="Proteomes" id="UP000041254"/>
    </source>
</evidence>
<protein>
    <recommendedName>
        <fullName evidence="6">Aminotransferase class I/classII large domain-containing protein</fullName>
    </recommendedName>
</protein>
<dbReference type="OMA" id="FCTREHF"/>
<evidence type="ECO:0000256" key="1">
    <source>
        <dbReference type="ARBA" id="ARBA00001933"/>
    </source>
</evidence>
<reference evidence="7 8" key="1">
    <citation type="submission" date="2014-11" db="EMBL/GenBank/DDBJ databases">
        <authorList>
            <person name="Zhu J."/>
            <person name="Qi W."/>
            <person name="Song R."/>
        </authorList>
    </citation>
    <scope>NUCLEOTIDE SEQUENCE [LARGE SCALE GENOMIC DNA]</scope>
</reference>
<dbReference type="EMBL" id="CDMY01000370">
    <property type="protein sequence ID" value="CEM06785.1"/>
    <property type="molecule type" value="Genomic_DNA"/>
</dbReference>
<organism evidence="7 8">
    <name type="scientific">Vitrella brassicaformis (strain CCMP3155)</name>
    <dbReference type="NCBI Taxonomy" id="1169540"/>
    <lineage>
        <taxon>Eukaryota</taxon>
        <taxon>Sar</taxon>
        <taxon>Alveolata</taxon>
        <taxon>Colpodellida</taxon>
        <taxon>Vitrellaceae</taxon>
        <taxon>Vitrella</taxon>
    </lineage>
</organism>
<dbReference type="Proteomes" id="UP000041254">
    <property type="component" value="Unassembled WGS sequence"/>
</dbReference>
<keyword evidence="4" id="KW-0808">Transferase</keyword>
<dbReference type="Pfam" id="PF00155">
    <property type="entry name" value="Aminotran_1_2"/>
    <property type="match status" value="1"/>
</dbReference>
<dbReference type="InterPro" id="IPR004839">
    <property type="entry name" value="Aminotransferase_I/II_large"/>
</dbReference>
<evidence type="ECO:0000256" key="4">
    <source>
        <dbReference type="ARBA" id="ARBA00022679"/>
    </source>
</evidence>
<evidence type="ECO:0000256" key="3">
    <source>
        <dbReference type="ARBA" id="ARBA00022576"/>
    </source>
</evidence>
<comment type="similarity">
    <text evidence="2">Belongs to the class-I pyridoxal-phosphate-dependent aminotransferase family.</text>
</comment>
<dbReference type="Gene3D" id="3.90.1150.10">
    <property type="entry name" value="Aspartate Aminotransferase, domain 1"/>
    <property type="match status" value="1"/>
</dbReference>
<dbReference type="PhylomeDB" id="A0A0G4F437"/>
<keyword evidence="5" id="KW-0663">Pyridoxal phosphate</keyword>
<evidence type="ECO:0000256" key="2">
    <source>
        <dbReference type="ARBA" id="ARBA00007441"/>
    </source>
</evidence>
<dbReference type="InterPro" id="IPR050596">
    <property type="entry name" value="AspAT/PAT-like"/>
</dbReference>
<dbReference type="InterPro" id="IPR015421">
    <property type="entry name" value="PyrdxlP-dep_Trfase_major"/>
</dbReference>
<dbReference type="CDD" id="cd00609">
    <property type="entry name" value="AAT_like"/>
    <property type="match status" value="1"/>
</dbReference>
<evidence type="ECO:0000313" key="7">
    <source>
        <dbReference type="EMBL" id="CEM06785.1"/>
    </source>
</evidence>
<dbReference type="GO" id="GO:0006520">
    <property type="term" value="P:amino acid metabolic process"/>
    <property type="evidence" value="ECO:0007669"/>
    <property type="project" value="InterPro"/>
</dbReference>
<name>A0A0G4F437_VITBC</name>
<dbReference type="PANTHER" id="PTHR46383">
    <property type="entry name" value="ASPARTATE AMINOTRANSFERASE"/>
    <property type="match status" value="1"/>
</dbReference>
<evidence type="ECO:0000259" key="6">
    <source>
        <dbReference type="Pfam" id="PF00155"/>
    </source>
</evidence>
<keyword evidence="3" id="KW-0032">Aminotransferase</keyword>